<evidence type="ECO:0000256" key="4">
    <source>
        <dbReference type="ARBA" id="ARBA00022729"/>
    </source>
</evidence>
<evidence type="ECO:0000256" key="5">
    <source>
        <dbReference type="SAM" id="SignalP"/>
    </source>
</evidence>
<feature type="chain" id="PRO_5044757298" evidence="5">
    <location>
        <begin position="21"/>
        <end position="534"/>
    </location>
</feature>
<evidence type="ECO:0000313" key="7">
    <source>
        <dbReference type="EMBL" id="MDT0415993.1"/>
    </source>
</evidence>
<organism evidence="7 8">
    <name type="scientific">Streptomyces evansiae</name>
    <dbReference type="NCBI Taxonomy" id="3075535"/>
    <lineage>
        <taxon>Bacteria</taxon>
        <taxon>Bacillati</taxon>
        <taxon>Actinomycetota</taxon>
        <taxon>Actinomycetes</taxon>
        <taxon>Kitasatosporales</taxon>
        <taxon>Streptomycetaceae</taxon>
        <taxon>Streptomyces</taxon>
    </lineage>
</organism>
<name>A0ABD5E5L6_9ACTN</name>
<reference evidence="8" key="1">
    <citation type="submission" date="2023-07" db="EMBL/GenBank/DDBJ databases">
        <title>30 novel species of actinomycetes from the DSMZ collection.</title>
        <authorList>
            <person name="Nouioui I."/>
        </authorList>
    </citation>
    <scope>NUCLEOTIDE SEQUENCE [LARGE SCALE GENOMIC DNA]</scope>
    <source>
        <strain evidence="8">DSM 41982</strain>
    </source>
</reference>
<dbReference type="PIRSF" id="PIRSF002741">
    <property type="entry name" value="MppA"/>
    <property type="match status" value="1"/>
</dbReference>
<evidence type="ECO:0000256" key="1">
    <source>
        <dbReference type="ARBA" id="ARBA00004196"/>
    </source>
</evidence>
<evidence type="ECO:0000256" key="3">
    <source>
        <dbReference type="ARBA" id="ARBA00022448"/>
    </source>
</evidence>
<dbReference type="SUPFAM" id="SSF53850">
    <property type="entry name" value="Periplasmic binding protein-like II"/>
    <property type="match status" value="1"/>
</dbReference>
<dbReference type="GO" id="GO:0042597">
    <property type="term" value="C:periplasmic space"/>
    <property type="evidence" value="ECO:0007669"/>
    <property type="project" value="UniProtKB-ARBA"/>
</dbReference>
<gene>
    <name evidence="7" type="ORF">RM574_10870</name>
</gene>
<evidence type="ECO:0000259" key="6">
    <source>
        <dbReference type="Pfam" id="PF00496"/>
    </source>
</evidence>
<dbReference type="RefSeq" id="WP_043256531.1">
    <property type="nucleotide sequence ID" value="NZ_JAVRER010000012.1"/>
</dbReference>
<proteinExistence type="inferred from homology"/>
<evidence type="ECO:0000256" key="2">
    <source>
        <dbReference type="ARBA" id="ARBA00005695"/>
    </source>
</evidence>
<dbReference type="Proteomes" id="UP001183607">
    <property type="component" value="Unassembled WGS sequence"/>
</dbReference>
<feature type="domain" description="Solute-binding protein family 5" evidence="6">
    <location>
        <begin position="83"/>
        <end position="449"/>
    </location>
</feature>
<dbReference type="GO" id="GO:0030313">
    <property type="term" value="C:cell envelope"/>
    <property type="evidence" value="ECO:0007669"/>
    <property type="project" value="UniProtKB-SubCell"/>
</dbReference>
<dbReference type="EMBL" id="JAVRER010000012">
    <property type="protein sequence ID" value="MDT0415993.1"/>
    <property type="molecule type" value="Genomic_DNA"/>
</dbReference>
<dbReference type="InterPro" id="IPR030678">
    <property type="entry name" value="Peptide/Ni-bd"/>
</dbReference>
<dbReference type="AlphaFoldDB" id="A0ABD5E5L6"/>
<dbReference type="PANTHER" id="PTHR30290:SF10">
    <property type="entry name" value="PERIPLASMIC OLIGOPEPTIDE-BINDING PROTEIN-RELATED"/>
    <property type="match status" value="1"/>
</dbReference>
<dbReference type="Gene3D" id="3.40.190.10">
    <property type="entry name" value="Periplasmic binding protein-like II"/>
    <property type="match status" value="1"/>
</dbReference>
<dbReference type="PROSITE" id="PS51257">
    <property type="entry name" value="PROKAR_LIPOPROTEIN"/>
    <property type="match status" value="1"/>
</dbReference>
<dbReference type="Gene3D" id="3.90.76.10">
    <property type="entry name" value="Dipeptide-binding Protein, Domain 1"/>
    <property type="match status" value="1"/>
</dbReference>
<sequence length="534" mass="58137">MNRKTWVLPVAIGVLAPVLAGCGDSGSGDGGGKPIVVGTTDAYEKSAEAPAPLDPAYAYDSALWNVLRQTVQSLVRIPKGGGQPQPDAAKSCKWVGSGGTVYTCEMRDGLQFPDGTGITSKDVKYSIQRVLDIKDPNGAVGLLSGIKTMDTPDEKHITFHLSSPDATLPYKLATPVAGIVQKKFYPPKSLRKGYVLDGSGPYTLKAETNSKAMTKVQFTKNPKYKGSLTVKNNRVDLVSYAGAPALGDALEAGKIDVMTGKFDPSQVETLLDNPPEHIQFMEMPGLETHYIIFDTSNAATSKPVRQAVAQLVDRGEIASKVYSPVAEPLYSLVPAAISGHTNSFFNRYGNPNVAKAKTILEKAGITTPVKFDMYYSKEHYGPAKEKEYKLIQKQLNDSGLFDVSLKDVADWTKYRKDGMDGKYPAYTMAWAPDFPDADNYIAPFLDADNFLNSPYNSKEIRKTLIPAERRGSDRGEATPDLEKIQDIVADDVPVVPMWQGKQYIGARDDITGVEWSLSTSTDLQLWELARGVGD</sequence>
<accession>A0ABD5E5L6</accession>
<dbReference type="InterPro" id="IPR000914">
    <property type="entry name" value="SBP_5_dom"/>
</dbReference>
<dbReference type="Pfam" id="PF00496">
    <property type="entry name" value="SBP_bac_5"/>
    <property type="match status" value="1"/>
</dbReference>
<comment type="similarity">
    <text evidence="2">Belongs to the bacterial solute-binding protein 5 family.</text>
</comment>
<protein>
    <submittedName>
        <fullName evidence="7">ABC transporter substrate-binding protein</fullName>
    </submittedName>
</protein>
<feature type="signal peptide" evidence="5">
    <location>
        <begin position="1"/>
        <end position="20"/>
    </location>
</feature>
<dbReference type="PANTHER" id="PTHR30290">
    <property type="entry name" value="PERIPLASMIC BINDING COMPONENT OF ABC TRANSPORTER"/>
    <property type="match status" value="1"/>
</dbReference>
<comment type="caution">
    <text evidence="7">The sequence shown here is derived from an EMBL/GenBank/DDBJ whole genome shotgun (WGS) entry which is preliminary data.</text>
</comment>
<comment type="subcellular location">
    <subcellularLocation>
        <location evidence="1">Cell envelope</location>
    </subcellularLocation>
</comment>
<dbReference type="Gene3D" id="3.10.105.10">
    <property type="entry name" value="Dipeptide-binding Protein, Domain 3"/>
    <property type="match status" value="1"/>
</dbReference>
<evidence type="ECO:0000313" key="8">
    <source>
        <dbReference type="Proteomes" id="UP001183607"/>
    </source>
</evidence>
<keyword evidence="4 5" id="KW-0732">Signal</keyword>
<keyword evidence="3" id="KW-0813">Transport</keyword>
<dbReference type="InterPro" id="IPR039424">
    <property type="entry name" value="SBP_5"/>
</dbReference>